<comment type="caution">
    <text evidence="1">The sequence shown here is derived from an EMBL/GenBank/DDBJ whole genome shotgun (WGS) entry which is preliminary data.</text>
</comment>
<accession>A0ACC7S6M8</accession>
<dbReference type="Proteomes" id="UP001517388">
    <property type="component" value="Unassembled WGS sequence"/>
</dbReference>
<reference evidence="2" key="1">
    <citation type="journal article" date="2020" name="Toxins">
        <title>Phylogenomic Analysis of Secondary Metabolism in the Toxic Cyanobacterial Genera Anabaena, Dolichospermum and Aphanizomenon.</title>
        <authorList>
            <person name="Oesterholm J."/>
            <person name="Popin R.V."/>
            <person name="Fewer D.P."/>
            <person name="Sivonen K."/>
        </authorList>
    </citation>
    <scope>NUCLEOTIDE SEQUENCE [LARGE SCALE GENOMIC DNA]</scope>
    <source>
        <strain evidence="2">UHCC 0037</strain>
    </source>
</reference>
<dbReference type="EMBL" id="VILF01000002">
    <property type="protein sequence ID" value="MTJ43459.1"/>
    <property type="molecule type" value="Genomic_DNA"/>
</dbReference>
<evidence type="ECO:0000313" key="2">
    <source>
        <dbReference type="Proteomes" id="UP001517388"/>
    </source>
</evidence>
<name>A0ACC7S6M8_DOLFA</name>
<protein>
    <submittedName>
        <fullName evidence="1">Uncharacterized protein</fullName>
    </submittedName>
</protein>
<proteinExistence type="predicted"/>
<evidence type="ECO:0000313" key="1">
    <source>
        <dbReference type="EMBL" id="MTJ43459.1"/>
    </source>
</evidence>
<sequence>MGCDRLKLGVVCDRCLGMLGCDSEALRRNRLKLGGCVRSLFRNKLGERSFKIGVVRSLFGDVGSAIV</sequence>
<organism evidence="1 2">
    <name type="scientific">Dolichospermum flos-aquae UHCC 0037</name>
    <dbReference type="NCBI Taxonomy" id="2590026"/>
    <lineage>
        <taxon>Bacteria</taxon>
        <taxon>Bacillati</taxon>
        <taxon>Cyanobacteriota</taxon>
        <taxon>Cyanophyceae</taxon>
        <taxon>Nostocales</taxon>
        <taxon>Aphanizomenonaceae</taxon>
        <taxon>Dolichospermum</taxon>
    </lineage>
</organism>
<gene>
    <name evidence="1" type="ORF">FJR39_09710</name>
</gene>
<keyword evidence="2" id="KW-1185">Reference proteome</keyword>